<evidence type="ECO:0000313" key="9">
    <source>
        <dbReference type="Proteomes" id="UP001219605"/>
    </source>
</evidence>
<evidence type="ECO:0000313" key="8">
    <source>
        <dbReference type="EMBL" id="WDZ85206.1"/>
    </source>
</evidence>
<reference evidence="8 9" key="1">
    <citation type="submission" date="2023-02" db="EMBL/GenBank/DDBJ databases">
        <authorList>
            <person name="Mo P."/>
        </authorList>
    </citation>
    <scope>NUCLEOTIDE SEQUENCE [LARGE SCALE GENOMIC DNA]</scope>
    <source>
        <strain evidence="8 9">HUAS 3</strain>
    </source>
</reference>
<dbReference type="InterPro" id="IPR013325">
    <property type="entry name" value="RNA_pol_sigma_r2"/>
</dbReference>
<organism evidence="8 9">
    <name type="scientific">Micromonospora cathayae</name>
    <dbReference type="NCBI Taxonomy" id="3028804"/>
    <lineage>
        <taxon>Bacteria</taxon>
        <taxon>Bacillati</taxon>
        <taxon>Actinomycetota</taxon>
        <taxon>Actinomycetes</taxon>
        <taxon>Micromonosporales</taxon>
        <taxon>Micromonosporaceae</taxon>
        <taxon>Micromonospora</taxon>
    </lineage>
</organism>
<keyword evidence="5" id="KW-0804">Transcription</keyword>
<dbReference type="EMBL" id="CP118615">
    <property type="protein sequence ID" value="WDZ85206.1"/>
    <property type="molecule type" value="Genomic_DNA"/>
</dbReference>
<feature type="domain" description="RNA polymerase sigma-70 region 2" evidence="6">
    <location>
        <begin position="14"/>
        <end position="82"/>
    </location>
</feature>
<keyword evidence="4" id="KW-0238">DNA-binding</keyword>
<evidence type="ECO:0000256" key="4">
    <source>
        <dbReference type="ARBA" id="ARBA00023125"/>
    </source>
</evidence>
<evidence type="ECO:0000259" key="7">
    <source>
        <dbReference type="Pfam" id="PF08281"/>
    </source>
</evidence>
<dbReference type="InterPro" id="IPR013249">
    <property type="entry name" value="RNA_pol_sigma70_r4_t2"/>
</dbReference>
<dbReference type="PANTHER" id="PTHR43133">
    <property type="entry name" value="RNA POLYMERASE ECF-TYPE SIGMA FACTO"/>
    <property type="match status" value="1"/>
</dbReference>
<dbReference type="SUPFAM" id="SSF88659">
    <property type="entry name" value="Sigma3 and sigma4 domains of RNA polymerase sigma factors"/>
    <property type="match status" value="1"/>
</dbReference>
<evidence type="ECO:0000256" key="5">
    <source>
        <dbReference type="ARBA" id="ARBA00023163"/>
    </source>
</evidence>
<evidence type="ECO:0000256" key="3">
    <source>
        <dbReference type="ARBA" id="ARBA00023082"/>
    </source>
</evidence>
<dbReference type="Proteomes" id="UP001219605">
    <property type="component" value="Chromosome"/>
</dbReference>
<dbReference type="Pfam" id="PF04542">
    <property type="entry name" value="Sigma70_r2"/>
    <property type="match status" value="1"/>
</dbReference>
<dbReference type="InterPro" id="IPR014284">
    <property type="entry name" value="RNA_pol_sigma-70_dom"/>
</dbReference>
<dbReference type="NCBIfam" id="TIGR02937">
    <property type="entry name" value="sigma70-ECF"/>
    <property type="match status" value="1"/>
</dbReference>
<comment type="similarity">
    <text evidence="1">Belongs to the sigma-70 factor family. ECF subfamily.</text>
</comment>
<feature type="domain" description="RNA polymerase sigma factor 70 region 4 type 2" evidence="7">
    <location>
        <begin position="121"/>
        <end position="167"/>
    </location>
</feature>
<accession>A0ABY7ZQB2</accession>
<dbReference type="InterPro" id="IPR039425">
    <property type="entry name" value="RNA_pol_sigma-70-like"/>
</dbReference>
<proteinExistence type="inferred from homology"/>
<dbReference type="InterPro" id="IPR013324">
    <property type="entry name" value="RNA_pol_sigma_r3/r4-like"/>
</dbReference>
<dbReference type="Gene3D" id="1.10.1740.10">
    <property type="match status" value="1"/>
</dbReference>
<evidence type="ECO:0000259" key="6">
    <source>
        <dbReference type="Pfam" id="PF04542"/>
    </source>
</evidence>
<dbReference type="RefSeq" id="WP_275031903.1">
    <property type="nucleotide sequence ID" value="NZ_CP118615.1"/>
</dbReference>
<evidence type="ECO:0000256" key="2">
    <source>
        <dbReference type="ARBA" id="ARBA00023015"/>
    </source>
</evidence>
<keyword evidence="2" id="KW-0805">Transcription regulation</keyword>
<dbReference type="SUPFAM" id="SSF88946">
    <property type="entry name" value="Sigma2 domain of RNA polymerase sigma factors"/>
    <property type="match status" value="1"/>
</dbReference>
<sequence length="185" mass="20484">MTGRLTDPEVFTAFYRAHVDAVLRFVTRRVDDPHTAADVTAEVFRAVIESAASYRPKRGGEVAWLYGIARNCVASHARSRAREAARQQRLAGRRHLDEDDIGRLEQQIDAARAARRLHPRLEFLPEEERAVLELVALDDLTVSAAAAVLGIRPGTARVRLFRARRALRAAGATPSTLDSIPVETP</sequence>
<dbReference type="Gene3D" id="1.10.10.10">
    <property type="entry name" value="Winged helix-like DNA-binding domain superfamily/Winged helix DNA-binding domain"/>
    <property type="match status" value="1"/>
</dbReference>
<name>A0ABY7ZQB2_9ACTN</name>
<dbReference type="PANTHER" id="PTHR43133:SF8">
    <property type="entry name" value="RNA POLYMERASE SIGMA FACTOR HI_1459-RELATED"/>
    <property type="match status" value="1"/>
</dbReference>
<dbReference type="Pfam" id="PF08281">
    <property type="entry name" value="Sigma70_r4_2"/>
    <property type="match status" value="1"/>
</dbReference>
<dbReference type="InterPro" id="IPR007627">
    <property type="entry name" value="RNA_pol_sigma70_r2"/>
</dbReference>
<evidence type="ECO:0000256" key="1">
    <source>
        <dbReference type="ARBA" id="ARBA00010641"/>
    </source>
</evidence>
<keyword evidence="9" id="KW-1185">Reference proteome</keyword>
<keyword evidence="3" id="KW-0731">Sigma factor</keyword>
<gene>
    <name evidence="8" type="ORF">PVK37_01700</name>
</gene>
<dbReference type="InterPro" id="IPR036388">
    <property type="entry name" value="WH-like_DNA-bd_sf"/>
</dbReference>
<protein>
    <submittedName>
        <fullName evidence="8">Sigma-70 family RNA polymerase sigma factor</fullName>
    </submittedName>
</protein>